<dbReference type="PROSITE" id="PS00101">
    <property type="entry name" value="HEXAPEP_TRANSFERASES"/>
    <property type="match status" value="1"/>
</dbReference>
<evidence type="ECO:0000256" key="1">
    <source>
        <dbReference type="ARBA" id="ARBA00007274"/>
    </source>
</evidence>
<dbReference type="Gene3D" id="2.160.10.10">
    <property type="entry name" value="Hexapeptide repeat proteins"/>
    <property type="match status" value="1"/>
</dbReference>
<dbReference type="Proteomes" id="UP001356704">
    <property type="component" value="Unassembled WGS sequence"/>
</dbReference>
<name>A0ABU7W2R3_9FLAO</name>
<dbReference type="InterPro" id="IPR011004">
    <property type="entry name" value="Trimer_LpxA-like_sf"/>
</dbReference>
<dbReference type="EMBL" id="JAZHOU010000001">
    <property type="protein sequence ID" value="MEF3078251.1"/>
    <property type="molecule type" value="Genomic_DNA"/>
</dbReference>
<evidence type="ECO:0000256" key="2">
    <source>
        <dbReference type="ARBA" id="ARBA00022679"/>
    </source>
</evidence>
<keyword evidence="3" id="KW-0677">Repeat</keyword>
<gene>
    <name evidence="4" type="ORF">V1468_04470</name>
</gene>
<dbReference type="PANTHER" id="PTHR23416">
    <property type="entry name" value="SIALIC ACID SYNTHASE-RELATED"/>
    <property type="match status" value="1"/>
</dbReference>
<evidence type="ECO:0000313" key="4">
    <source>
        <dbReference type="EMBL" id="MEF3078251.1"/>
    </source>
</evidence>
<evidence type="ECO:0000256" key="3">
    <source>
        <dbReference type="ARBA" id="ARBA00022737"/>
    </source>
</evidence>
<dbReference type="InterPro" id="IPR018357">
    <property type="entry name" value="Hexapep_transf_CS"/>
</dbReference>
<evidence type="ECO:0000313" key="5">
    <source>
        <dbReference type="Proteomes" id="UP001356704"/>
    </source>
</evidence>
<keyword evidence="2" id="KW-0808">Transferase</keyword>
<dbReference type="NCBIfam" id="NF007797">
    <property type="entry name" value="PRK10502.1"/>
    <property type="match status" value="1"/>
</dbReference>
<accession>A0ABU7W2R3</accession>
<organism evidence="4 5">
    <name type="scientific">Winogradskyella poriferorum</name>
    <dbReference type="NCBI Taxonomy" id="307627"/>
    <lineage>
        <taxon>Bacteria</taxon>
        <taxon>Pseudomonadati</taxon>
        <taxon>Bacteroidota</taxon>
        <taxon>Flavobacteriia</taxon>
        <taxon>Flavobacteriales</taxon>
        <taxon>Flavobacteriaceae</taxon>
        <taxon>Winogradskyella</taxon>
    </lineage>
</organism>
<sequence length="179" mass="20173">MKQDLSKYKNPKGFRGRSAVVVQLWWLVHSILFKPSPQFLYGWRRFLLKSFGAQIGKNVLLRPSVQITYPWKVKIGDNSWIGDEVVLYSLGEIEIGSNTVISQRSYICTGSHDYTDISFPIYQKKITIGDECWLATDVFVAPGLTIGNKAVVGSRSTVLKDVEEGTVNVGSPCKMIKRR</sequence>
<dbReference type="RefSeq" id="WP_331809041.1">
    <property type="nucleotide sequence ID" value="NZ_JAZHOU010000001.1"/>
</dbReference>
<comment type="similarity">
    <text evidence="1">Belongs to the transferase hexapeptide repeat family.</text>
</comment>
<comment type="caution">
    <text evidence="4">The sequence shown here is derived from an EMBL/GenBank/DDBJ whole genome shotgun (WGS) entry which is preliminary data.</text>
</comment>
<protein>
    <submittedName>
        <fullName evidence="4">Colanic acid biosynthesis acetyltransferase</fullName>
    </submittedName>
</protein>
<keyword evidence="5" id="KW-1185">Reference proteome</keyword>
<reference evidence="4 5" key="1">
    <citation type="submission" date="2024-02" db="EMBL/GenBank/DDBJ databases">
        <title>Winogradskyella poriferorum JCM 12885.</title>
        <authorList>
            <person name="Zhang D.-F."/>
            <person name="Fu Z.-Y."/>
        </authorList>
    </citation>
    <scope>NUCLEOTIDE SEQUENCE [LARGE SCALE GENOMIC DNA]</scope>
    <source>
        <strain evidence="4 5">JCM 12885</strain>
    </source>
</reference>
<proteinExistence type="inferred from homology"/>
<dbReference type="InterPro" id="IPR051159">
    <property type="entry name" value="Hexapeptide_acetyltransf"/>
</dbReference>
<dbReference type="CDD" id="cd05825">
    <property type="entry name" value="LbH_wcaF_like"/>
    <property type="match status" value="1"/>
</dbReference>
<dbReference type="PANTHER" id="PTHR23416:SF23">
    <property type="entry name" value="ACETYLTRANSFERASE C18B11.09C-RELATED"/>
    <property type="match status" value="1"/>
</dbReference>
<dbReference type="SUPFAM" id="SSF51161">
    <property type="entry name" value="Trimeric LpxA-like enzymes"/>
    <property type="match status" value="1"/>
</dbReference>